<dbReference type="PANTHER" id="PTHR31616">
    <property type="entry name" value="TREHALASE"/>
    <property type="match status" value="1"/>
</dbReference>
<name>A0ABU5IDJ2_9BURK</name>
<feature type="domain" description="GH15-like" evidence="1">
    <location>
        <begin position="226"/>
        <end position="595"/>
    </location>
</feature>
<evidence type="ECO:0000313" key="3">
    <source>
        <dbReference type="EMBL" id="MDZ5456033.1"/>
    </source>
</evidence>
<protein>
    <submittedName>
        <fullName evidence="3">Glycoside hydrolase family 15 protein</fullName>
    </submittedName>
</protein>
<keyword evidence="4" id="KW-1185">Reference proteome</keyword>
<keyword evidence="3" id="KW-0378">Hydrolase</keyword>
<dbReference type="EMBL" id="JAXOJX010000005">
    <property type="protein sequence ID" value="MDZ5456033.1"/>
    <property type="molecule type" value="Genomic_DNA"/>
</dbReference>
<reference evidence="3 4" key="1">
    <citation type="submission" date="2023-11" db="EMBL/GenBank/DDBJ databases">
        <title>Draft genome of Azohydromonas lata strain H1 (DSM1123), a polyhydroxyalkanoate producer.</title>
        <authorList>
            <person name="Traversa D."/>
            <person name="D'Addabbo P."/>
            <person name="Pazzani C."/>
            <person name="Manzari C."/>
            <person name="Chiara M."/>
            <person name="Scrascia M."/>
        </authorList>
    </citation>
    <scope>NUCLEOTIDE SEQUENCE [LARGE SCALE GENOMIC DNA]</scope>
    <source>
        <strain evidence="3 4">H1</strain>
    </source>
</reference>
<sequence>MHYPDIESHGVIGNLRTTALVCSDGSIDFFCFPRFDSESVFLSLLDPQRGGHFSVRPAHQDMRTRQMYLPDTNVLVTRFMSPAGMAEVTDYMPVSETGAPRSALVRRIQGVRGRLALRVLCAPRFDYARALLPARLSQDGRCAVFGDPAAPGPLRLRATVEMAVRDGDVDLQVELGAGEEVAFVLECVQERPSEGPLDDFVQRSFQDTIRFWRGWSERSSYRGRWREIVQRSALVLKLLSSADHGAIIGAATFGLPEHVGGERNWDYRYCWIRDAAFTVYALMRLGYTGEAEAFIGWAHERTLDHHAGEPPQILYAVDGRHVGQEVELSHLAGYRGSRPVRVGNAAAGQLQLDVLGELVDALYMADHHGVSASIDVWQGLSQRIDWWCEHWDQPEEGIWEMRGPRRDFLSGRLLSWVALDRALRMARRFARPTPWARWYQARDAIALQILTEFWNPEKQAFVQTRGGDTLDAVALLMPMVKFVSPTDPRWLSTLEAIRRELSIDGLVARYSTTSASGVVNIDGLQGQEGAFTPCSFWLVECLARCGRVDEARLTFEKMLTYANHLGLYAEELGPSGAQLGNFPQALTHLALISAAHALNRALEEGPSTWAREQG</sequence>
<evidence type="ECO:0000259" key="1">
    <source>
        <dbReference type="Pfam" id="PF00723"/>
    </source>
</evidence>
<dbReference type="Proteomes" id="UP001293718">
    <property type="component" value="Unassembled WGS sequence"/>
</dbReference>
<dbReference type="Pfam" id="PF00723">
    <property type="entry name" value="Glyco_hydro_15"/>
    <property type="match status" value="1"/>
</dbReference>
<dbReference type="InterPro" id="IPR008928">
    <property type="entry name" value="6-hairpin_glycosidase_sf"/>
</dbReference>
<evidence type="ECO:0000259" key="2">
    <source>
        <dbReference type="Pfam" id="PF19291"/>
    </source>
</evidence>
<gene>
    <name evidence="3" type="ORF">SM757_05560</name>
</gene>
<dbReference type="Gene3D" id="1.50.10.10">
    <property type="match status" value="1"/>
</dbReference>
<accession>A0ABU5IDJ2</accession>
<dbReference type="InterPro" id="IPR011613">
    <property type="entry name" value="GH15-like"/>
</dbReference>
<organism evidence="3 4">
    <name type="scientific">Azohydromonas lata</name>
    <dbReference type="NCBI Taxonomy" id="45677"/>
    <lineage>
        <taxon>Bacteria</taxon>
        <taxon>Pseudomonadati</taxon>
        <taxon>Pseudomonadota</taxon>
        <taxon>Betaproteobacteria</taxon>
        <taxon>Burkholderiales</taxon>
        <taxon>Sphaerotilaceae</taxon>
        <taxon>Azohydromonas</taxon>
    </lineage>
</organism>
<dbReference type="SUPFAM" id="SSF48208">
    <property type="entry name" value="Six-hairpin glycosidases"/>
    <property type="match status" value="1"/>
</dbReference>
<dbReference type="GO" id="GO:0016787">
    <property type="term" value="F:hydrolase activity"/>
    <property type="evidence" value="ECO:0007669"/>
    <property type="project" value="UniProtKB-KW"/>
</dbReference>
<evidence type="ECO:0000313" key="4">
    <source>
        <dbReference type="Proteomes" id="UP001293718"/>
    </source>
</evidence>
<dbReference type="RefSeq" id="WP_066339313.1">
    <property type="nucleotide sequence ID" value="NZ_JAXOJX010000005.1"/>
</dbReference>
<dbReference type="Pfam" id="PF19291">
    <property type="entry name" value="TREH_N"/>
    <property type="match status" value="1"/>
</dbReference>
<dbReference type="InterPro" id="IPR012341">
    <property type="entry name" value="6hp_glycosidase-like_sf"/>
</dbReference>
<feature type="domain" description="Trehalase-like N-terminal" evidence="2">
    <location>
        <begin position="4"/>
        <end position="146"/>
    </location>
</feature>
<comment type="caution">
    <text evidence="3">The sequence shown here is derived from an EMBL/GenBank/DDBJ whole genome shotgun (WGS) entry which is preliminary data.</text>
</comment>
<proteinExistence type="predicted"/>
<dbReference type="PANTHER" id="PTHR31616:SF0">
    <property type="entry name" value="GLUCAN 1,4-ALPHA-GLUCOSIDASE"/>
    <property type="match status" value="1"/>
</dbReference>
<dbReference type="InterPro" id="IPR045582">
    <property type="entry name" value="Trehalase-like_N"/>
</dbReference>